<name>A0ABS3KST8_9PROT</name>
<reference evidence="1 2" key="1">
    <citation type="submission" date="2020-09" db="EMBL/GenBank/DDBJ databases">
        <title>Roseomonas.</title>
        <authorList>
            <person name="Zhu W."/>
        </authorList>
    </citation>
    <scope>NUCLEOTIDE SEQUENCE [LARGE SCALE GENOMIC DNA]</scope>
    <source>
        <strain evidence="1 2">573</strain>
    </source>
</reference>
<sequence length="671" mass="68188">MNSPPLLLLAAPGSPQALALLRALAPHWQTTTLLPGVASAATLREAATAAGLVLHLAADGAPVLEGLSSLVEVYAPAASALCEPWAEPEAWTAAWRAEGALARRARLVVVPDTFAALVMRLVHGVPPARMRMVPPAALAAVLPELLALAPDLPPPDDVSPAGFTLALNDYPVAGRPSGGAVRVREGLAALEREAVLLTLGAVSGCVPLSPGILQLTLPKTAAQRALEADLQALGGDALEDIAAALHAATHPALVALAADLAARAGLAVFEHCFLAPLLPVLRRAAPALPVVYDAHNHEAALKRELLRGHPAADLLADFTEAVEQALLAEAALVLACSEGDAEAFRPRARAVAMMPHGVTAAPPGPPAPQAGAAPRLGFLGSAHPPNLLAARFILEELAPALPDACFEIAGGVCGGLHTAAPNVVLHGVLPADTLSAVMAGWTLALNPVQGGGGASLKLSDYLGHGLPSLSTPHAARGFPVLAEGAGQVVPLAEFPAALRLLLRSPQRLRLMARAARDTAAALGWPQAAAAARQAIARLAPPPTAPAPPPAAAGAAEALAAALDEAPSIRLAAAQHAALGVDRPFVVLLGEAEIAPPPGTVLLRHDGSHAMRGDQRLRVPLPTLLLPPDPACTALWLGRGASISPSLLALADSLFISVKNISSNGETSSIQV</sequence>
<organism evidence="1 2">
    <name type="scientific">Roseomonas haemaphysalidis</name>
    <dbReference type="NCBI Taxonomy" id="2768162"/>
    <lineage>
        <taxon>Bacteria</taxon>
        <taxon>Pseudomonadati</taxon>
        <taxon>Pseudomonadota</taxon>
        <taxon>Alphaproteobacteria</taxon>
        <taxon>Acetobacterales</taxon>
        <taxon>Roseomonadaceae</taxon>
        <taxon>Roseomonas</taxon>
    </lineage>
</organism>
<dbReference type="RefSeq" id="WP_207418479.1">
    <property type="nucleotide sequence ID" value="NZ_CP061177.1"/>
</dbReference>
<protein>
    <recommendedName>
        <fullName evidence="3">Glycosyltransferase</fullName>
    </recommendedName>
</protein>
<evidence type="ECO:0000313" key="1">
    <source>
        <dbReference type="EMBL" id="MBO1080479.1"/>
    </source>
</evidence>
<evidence type="ECO:0000313" key="2">
    <source>
        <dbReference type="Proteomes" id="UP001518989"/>
    </source>
</evidence>
<dbReference type="EMBL" id="JACTNG010000009">
    <property type="protein sequence ID" value="MBO1080479.1"/>
    <property type="molecule type" value="Genomic_DNA"/>
</dbReference>
<comment type="caution">
    <text evidence="1">The sequence shown here is derived from an EMBL/GenBank/DDBJ whole genome shotgun (WGS) entry which is preliminary data.</text>
</comment>
<dbReference type="SUPFAM" id="SSF53756">
    <property type="entry name" value="UDP-Glycosyltransferase/glycogen phosphorylase"/>
    <property type="match status" value="1"/>
</dbReference>
<keyword evidence="2" id="KW-1185">Reference proteome</keyword>
<dbReference type="Gene3D" id="3.40.50.2000">
    <property type="entry name" value="Glycogen Phosphorylase B"/>
    <property type="match status" value="1"/>
</dbReference>
<gene>
    <name evidence="1" type="ORF">IAI61_15660</name>
</gene>
<evidence type="ECO:0008006" key="3">
    <source>
        <dbReference type="Google" id="ProtNLM"/>
    </source>
</evidence>
<proteinExistence type="predicted"/>
<dbReference type="Proteomes" id="UP001518989">
    <property type="component" value="Unassembled WGS sequence"/>
</dbReference>
<accession>A0ABS3KST8</accession>